<dbReference type="PANTHER" id="PTHR43364">
    <property type="entry name" value="NADH-SPECIFIC METHYLGLYOXAL REDUCTASE-RELATED"/>
    <property type="match status" value="1"/>
</dbReference>
<dbReference type="EMBL" id="MU006776">
    <property type="protein sequence ID" value="KAF2646793.1"/>
    <property type="molecule type" value="Genomic_DNA"/>
</dbReference>
<keyword evidence="1" id="KW-0560">Oxidoreductase</keyword>
<dbReference type="OrthoDB" id="48988at2759"/>
<dbReference type="GO" id="GO:0005829">
    <property type="term" value="C:cytosol"/>
    <property type="evidence" value="ECO:0007669"/>
    <property type="project" value="TreeGrafter"/>
</dbReference>
<evidence type="ECO:0000313" key="3">
    <source>
        <dbReference type="EMBL" id="KAF2646793.1"/>
    </source>
</evidence>
<proteinExistence type="predicted"/>
<organism evidence="3 4">
    <name type="scientific">Massarina eburnea CBS 473.64</name>
    <dbReference type="NCBI Taxonomy" id="1395130"/>
    <lineage>
        <taxon>Eukaryota</taxon>
        <taxon>Fungi</taxon>
        <taxon>Dikarya</taxon>
        <taxon>Ascomycota</taxon>
        <taxon>Pezizomycotina</taxon>
        <taxon>Dothideomycetes</taxon>
        <taxon>Pleosporomycetidae</taxon>
        <taxon>Pleosporales</taxon>
        <taxon>Massarineae</taxon>
        <taxon>Massarinaceae</taxon>
        <taxon>Massarina</taxon>
    </lineage>
</organism>
<dbReference type="InterPro" id="IPR023210">
    <property type="entry name" value="NADP_OxRdtase_dom"/>
</dbReference>
<accession>A0A6A6SJI4</accession>
<dbReference type="Gene3D" id="3.20.20.100">
    <property type="entry name" value="NADP-dependent oxidoreductase domain"/>
    <property type="match status" value="1"/>
</dbReference>
<protein>
    <submittedName>
        <fullName evidence="3">Putative oxidoreductase</fullName>
    </submittedName>
</protein>
<dbReference type="SUPFAM" id="SSF51430">
    <property type="entry name" value="NAD(P)-linked oxidoreductase"/>
    <property type="match status" value="1"/>
</dbReference>
<dbReference type="InterPro" id="IPR050523">
    <property type="entry name" value="AKR_Detox_Biosynth"/>
</dbReference>
<dbReference type="Proteomes" id="UP000799753">
    <property type="component" value="Unassembled WGS sequence"/>
</dbReference>
<dbReference type="PANTHER" id="PTHR43364:SF4">
    <property type="entry name" value="NAD(P)-LINKED OXIDOREDUCTASE SUPERFAMILY PROTEIN"/>
    <property type="match status" value="1"/>
</dbReference>
<sequence length="327" mass="35874">MAPQLIFGTATFGMAAAFNNPEDVKSLLTALKSLNINHLDTAARYPPTNPWKSEELIGEAEELSRSFVVDTKCYTDTATNGSGDLEKDKMEESVGKSLGLLHRKSVHVLYAHRADPSTPLEVQIRNFNEQITKGRCEAWGVSNFTPSAMKKLLQICDEKGLEKPKYYQGAYNAITRAVEAKLLPLLRIHGIAFTGYVPLAGGFLTGNLVNNNTAGTRFDERGPMGKILKTRFDNAVLASAMMKFDTAVKEKGLLPAEVSLRWLVHHSALTDQDGIILGASRVEQVMGNVNLIEKGNLDEDVVALVEQLWKNAEGAHCELIWGNSMEG</sequence>
<evidence type="ECO:0000256" key="1">
    <source>
        <dbReference type="ARBA" id="ARBA00023002"/>
    </source>
</evidence>
<reference evidence="3" key="1">
    <citation type="journal article" date="2020" name="Stud. Mycol.">
        <title>101 Dothideomycetes genomes: a test case for predicting lifestyles and emergence of pathogens.</title>
        <authorList>
            <person name="Haridas S."/>
            <person name="Albert R."/>
            <person name="Binder M."/>
            <person name="Bloem J."/>
            <person name="Labutti K."/>
            <person name="Salamov A."/>
            <person name="Andreopoulos B."/>
            <person name="Baker S."/>
            <person name="Barry K."/>
            <person name="Bills G."/>
            <person name="Bluhm B."/>
            <person name="Cannon C."/>
            <person name="Castanera R."/>
            <person name="Culley D."/>
            <person name="Daum C."/>
            <person name="Ezra D."/>
            <person name="Gonzalez J."/>
            <person name="Henrissat B."/>
            <person name="Kuo A."/>
            <person name="Liang C."/>
            <person name="Lipzen A."/>
            <person name="Lutzoni F."/>
            <person name="Magnuson J."/>
            <person name="Mondo S."/>
            <person name="Nolan M."/>
            <person name="Ohm R."/>
            <person name="Pangilinan J."/>
            <person name="Park H.-J."/>
            <person name="Ramirez L."/>
            <person name="Alfaro M."/>
            <person name="Sun H."/>
            <person name="Tritt A."/>
            <person name="Yoshinaga Y."/>
            <person name="Zwiers L.-H."/>
            <person name="Turgeon B."/>
            <person name="Goodwin S."/>
            <person name="Spatafora J."/>
            <person name="Crous P."/>
            <person name="Grigoriev I."/>
        </authorList>
    </citation>
    <scope>NUCLEOTIDE SEQUENCE</scope>
    <source>
        <strain evidence="3">CBS 473.64</strain>
    </source>
</reference>
<evidence type="ECO:0000259" key="2">
    <source>
        <dbReference type="Pfam" id="PF00248"/>
    </source>
</evidence>
<gene>
    <name evidence="3" type="ORF">P280DRAFT_441146</name>
</gene>
<dbReference type="Pfam" id="PF00248">
    <property type="entry name" value="Aldo_ket_red"/>
    <property type="match status" value="1"/>
</dbReference>
<feature type="domain" description="NADP-dependent oxidoreductase" evidence="2">
    <location>
        <begin position="5"/>
        <end position="309"/>
    </location>
</feature>
<dbReference type="InterPro" id="IPR036812">
    <property type="entry name" value="NAD(P)_OxRdtase_dom_sf"/>
</dbReference>
<keyword evidence="4" id="KW-1185">Reference proteome</keyword>
<name>A0A6A6SJI4_9PLEO</name>
<dbReference type="GO" id="GO:0016491">
    <property type="term" value="F:oxidoreductase activity"/>
    <property type="evidence" value="ECO:0007669"/>
    <property type="project" value="UniProtKB-KW"/>
</dbReference>
<dbReference type="AlphaFoldDB" id="A0A6A6SJI4"/>
<evidence type="ECO:0000313" key="4">
    <source>
        <dbReference type="Proteomes" id="UP000799753"/>
    </source>
</evidence>